<dbReference type="CDD" id="cd20071">
    <property type="entry name" value="SET_SMYD"/>
    <property type="match status" value="1"/>
</dbReference>
<dbReference type="InterPro" id="IPR053209">
    <property type="entry name" value="Gramillin-biosynth_MTr"/>
</dbReference>
<reference evidence="3" key="2">
    <citation type="submission" date="2023-05" db="EMBL/GenBank/DDBJ databases">
        <authorList>
            <consortium name="Lawrence Berkeley National Laboratory"/>
            <person name="Steindorff A."/>
            <person name="Hensen N."/>
            <person name="Bonometti L."/>
            <person name="Westerberg I."/>
            <person name="Brannstrom I.O."/>
            <person name="Guillou S."/>
            <person name="Cros-Aarteil S."/>
            <person name="Calhoun S."/>
            <person name="Haridas S."/>
            <person name="Kuo A."/>
            <person name="Mondo S."/>
            <person name="Pangilinan J."/>
            <person name="Riley R."/>
            <person name="Labutti K."/>
            <person name="Andreopoulos B."/>
            <person name="Lipzen A."/>
            <person name="Chen C."/>
            <person name="Yanf M."/>
            <person name="Daum C."/>
            <person name="Ng V."/>
            <person name="Clum A."/>
            <person name="Ohm R."/>
            <person name="Martin F."/>
            <person name="Silar P."/>
            <person name="Natvig D."/>
            <person name="Lalanne C."/>
            <person name="Gautier V."/>
            <person name="Ament-Velasquez S.L."/>
            <person name="Kruys A."/>
            <person name="Hutchinson M.I."/>
            <person name="Powell A.J."/>
            <person name="Barry K."/>
            <person name="Miller A.N."/>
            <person name="Grigoriev I.V."/>
            <person name="Debuchy R."/>
            <person name="Gladieux P."/>
            <person name="Thoren M.H."/>
            <person name="Johannesson H."/>
        </authorList>
    </citation>
    <scope>NUCLEOTIDE SEQUENCE</scope>
    <source>
        <strain evidence="3">PSN293</strain>
    </source>
</reference>
<feature type="compositionally biased region" description="Polar residues" evidence="1">
    <location>
        <begin position="1"/>
        <end position="13"/>
    </location>
</feature>
<proteinExistence type="predicted"/>
<dbReference type="SUPFAM" id="SSF82199">
    <property type="entry name" value="SET domain"/>
    <property type="match status" value="1"/>
</dbReference>
<organism evidence="3 4">
    <name type="scientific">Rhypophila decipiens</name>
    <dbReference type="NCBI Taxonomy" id="261697"/>
    <lineage>
        <taxon>Eukaryota</taxon>
        <taxon>Fungi</taxon>
        <taxon>Dikarya</taxon>
        <taxon>Ascomycota</taxon>
        <taxon>Pezizomycotina</taxon>
        <taxon>Sordariomycetes</taxon>
        <taxon>Sordariomycetidae</taxon>
        <taxon>Sordariales</taxon>
        <taxon>Naviculisporaceae</taxon>
        <taxon>Rhypophila</taxon>
    </lineage>
</organism>
<dbReference type="InterPro" id="IPR046341">
    <property type="entry name" value="SET_dom_sf"/>
</dbReference>
<evidence type="ECO:0000256" key="1">
    <source>
        <dbReference type="SAM" id="MobiDB-lite"/>
    </source>
</evidence>
<dbReference type="InterPro" id="IPR001214">
    <property type="entry name" value="SET_dom"/>
</dbReference>
<dbReference type="PANTHER" id="PTHR47643">
    <property type="entry name" value="TPR DOMAIN PROTEIN (AFU_ORTHOLOGUE AFUA_5G12710)"/>
    <property type="match status" value="1"/>
</dbReference>
<dbReference type="PANTHER" id="PTHR47643:SF2">
    <property type="entry name" value="TPR DOMAIN PROTEIN (AFU_ORTHOLOGUE AFUA_5G12710)"/>
    <property type="match status" value="1"/>
</dbReference>
<comment type="caution">
    <text evidence="3">The sequence shown here is derived from an EMBL/GenBank/DDBJ whole genome shotgun (WGS) entry which is preliminary data.</text>
</comment>
<dbReference type="Proteomes" id="UP001301769">
    <property type="component" value="Unassembled WGS sequence"/>
</dbReference>
<accession>A0AAN6XTN1</accession>
<dbReference type="InterPro" id="IPR011990">
    <property type="entry name" value="TPR-like_helical_dom_sf"/>
</dbReference>
<protein>
    <submittedName>
        <fullName evidence="3">SET and MYND domain-containing protein 4</fullName>
    </submittedName>
</protein>
<name>A0AAN6XTN1_9PEZI</name>
<dbReference type="Pfam" id="PF00856">
    <property type="entry name" value="SET"/>
    <property type="match status" value="1"/>
</dbReference>
<dbReference type="Gene3D" id="2.170.270.10">
    <property type="entry name" value="SET domain"/>
    <property type="match status" value="1"/>
</dbReference>
<dbReference type="SMART" id="SM00028">
    <property type="entry name" value="TPR"/>
    <property type="match status" value="2"/>
</dbReference>
<sequence length="772" mass="85267">MAVTTITKETMATSPPAKDPLVGKVPPRKLTREQMLKTHRAHVKKQDLAPDAPRPVKQPVMADAYPACTKSIKELEIIPLSDLRVETHHRGQAVIVKIISAPFIGAGSVSIVEDEFGNVDKIAIYNQGDTSILSGVPEGCFVAIKEPYYIYNNAPGASGEALDFMICVDHPSDVLLLRFTDPVIPESLRLGPILQTADDWRNAGDKAFLEKDYPTAIFCYTEGLEACDPSTPSDDPKRKSIHTKRSGTNLLLGRYDAAKADAIASLTGSPNTDWKAHFNAGRASYGLCDYPSAKEHLTKAISLINSSSTPNPSSIAAVQKELTRTESRLHEETTGDYPFTEMLSLLLKQGTNPTPHLDRGSFLLNTTIQPSPHHGRGLFATRDLSPGDLVLVEKASLMPNQYSPTRASAALYASMIRQMCDNPSLCSAILPLYPGDDLPYSYPANSPSPGDIIDSVPIIDIFQAEGIRSKNCFSLPLATVLATRPSMPDNLLANGLWTHTSYMNHSCVPNTMRSFMGDLLISRATRAIKKGEEIFQQYCPVKPNPEERRKPFVDNWGFTCTCVLCTSEQKSSAANLAKRNELVDKIDKICAKHKILDNIAVNKGIESKDIIPDAAIRNVDKLMRQLEDLHEQEIYDGHEEGGVLIPRLTLIYPSNWLISAHRGRKNWSRVVKYSIKVLRNFGFRTIQADQEKSDRIEGVEWEPMGLWDMDGEKGQGKAAGLMTVHVVAALRRLAEAYESLGRKEMARRCEEAARFGYMIVCGFEADLGNLDM</sequence>
<keyword evidence="4" id="KW-1185">Reference proteome</keyword>
<evidence type="ECO:0000313" key="3">
    <source>
        <dbReference type="EMBL" id="KAK4206704.1"/>
    </source>
</evidence>
<evidence type="ECO:0000313" key="4">
    <source>
        <dbReference type="Proteomes" id="UP001301769"/>
    </source>
</evidence>
<dbReference type="EMBL" id="MU858364">
    <property type="protein sequence ID" value="KAK4206704.1"/>
    <property type="molecule type" value="Genomic_DNA"/>
</dbReference>
<reference evidence="3" key="1">
    <citation type="journal article" date="2023" name="Mol. Phylogenet. Evol.">
        <title>Genome-scale phylogeny and comparative genomics of the fungal order Sordariales.</title>
        <authorList>
            <person name="Hensen N."/>
            <person name="Bonometti L."/>
            <person name="Westerberg I."/>
            <person name="Brannstrom I.O."/>
            <person name="Guillou S."/>
            <person name="Cros-Aarteil S."/>
            <person name="Calhoun S."/>
            <person name="Haridas S."/>
            <person name="Kuo A."/>
            <person name="Mondo S."/>
            <person name="Pangilinan J."/>
            <person name="Riley R."/>
            <person name="LaButti K."/>
            <person name="Andreopoulos B."/>
            <person name="Lipzen A."/>
            <person name="Chen C."/>
            <person name="Yan M."/>
            <person name="Daum C."/>
            <person name="Ng V."/>
            <person name="Clum A."/>
            <person name="Steindorff A."/>
            <person name="Ohm R.A."/>
            <person name="Martin F."/>
            <person name="Silar P."/>
            <person name="Natvig D.O."/>
            <person name="Lalanne C."/>
            <person name="Gautier V."/>
            <person name="Ament-Velasquez S.L."/>
            <person name="Kruys A."/>
            <person name="Hutchinson M.I."/>
            <person name="Powell A.J."/>
            <person name="Barry K."/>
            <person name="Miller A.N."/>
            <person name="Grigoriev I.V."/>
            <person name="Debuchy R."/>
            <person name="Gladieux P."/>
            <person name="Hiltunen Thoren M."/>
            <person name="Johannesson H."/>
        </authorList>
    </citation>
    <scope>NUCLEOTIDE SEQUENCE</scope>
    <source>
        <strain evidence="3">PSN293</strain>
    </source>
</reference>
<dbReference type="Gene3D" id="1.25.40.10">
    <property type="entry name" value="Tetratricopeptide repeat domain"/>
    <property type="match status" value="1"/>
</dbReference>
<dbReference type="InterPro" id="IPR019734">
    <property type="entry name" value="TPR_rpt"/>
</dbReference>
<dbReference type="PROSITE" id="PS50280">
    <property type="entry name" value="SET"/>
    <property type="match status" value="1"/>
</dbReference>
<dbReference type="AlphaFoldDB" id="A0AAN6XTN1"/>
<evidence type="ECO:0000259" key="2">
    <source>
        <dbReference type="PROSITE" id="PS50280"/>
    </source>
</evidence>
<feature type="region of interest" description="Disordered" evidence="1">
    <location>
        <begin position="1"/>
        <end position="25"/>
    </location>
</feature>
<feature type="domain" description="SET" evidence="2">
    <location>
        <begin position="360"/>
        <end position="539"/>
    </location>
</feature>
<dbReference type="SMART" id="SM00317">
    <property type="entry name" value="SET"/>
    <property type="match status" value="1"/>
</dbReference>
<gene>
    <name evidence="3" type="ORF">QBC37DRAFT_117582</name>
</gene>
<dbReference type="SUPFAM" id="SSF48452">
    <property type="entry name" value="TPR-like"/>
    <property type="match status" value="1"/>
</dbReference>